<dbReference type="RefSeq" id="WP_105595631.1">
    <property type="nucleotide sequence ID" value="NZ_PDET01000030.1"/>
</dbReference>
<evidence type="ECO:0000313" key="1">
    <source>
        <dbReference type="EMBL" id="PRD12530.1"/>
    </source>
</evidence>
<keyword evidence="2" id="KW-1185">Reference proteome</keyword>
<dbReference type="OrthoDB" id="8905727at2"/>
<sequence length="129" mass="14780">MLINASHFPRVWLHLIDSTQSTEEGFDLYLELLERGESFVLLNAEGLDFSAYPQSKDEMQYVAQWRKTHRALLRQRVLAAIFIEPDAALRDAAREFAVGYSKFWGYPMLIVASETEALLTADRLLSAQQ</sequence>
<dbReference type="Proteomes" id="UP000239181">
    <property type="component" value="Unassembled WGS sequence"/>
</dbReference>
<dbReference type="AlphaFoldDB" id="A0A2S9I411"/>
<evidence type="ECO:0000313" key="2">
    <source>
        <dbReference type="Proteomes" id="UP000239181"/>
    </source>
</evidence>
<gene>
    <name evidence="1" type="ORF">CQW29_25875</name>
</gene>
<proteinExistence type="predicted"/>
<reference evidence="1 2" key="1">
    <citation type="submission" date="2017-10" db="EMBL/GenBank/DDBJ databases">
        <title>Draft genome of two endophytic bacteria isolated from 'guarana' Paullinia cupana (Mart.) Ducke.</title>
        <authorList>
            <person name="Siqueira K.A."/>
            <person name="Liotti R.G."/>
            <person name="Mendes T.A."/>
            <person name="Soares M.A."/>
        </authorList>
    </citation>
    <scope>NUCLEOTIDE SEQUENCE [LARGE SCALE GENOMIC DNA]</scope>
    <source>
        <strain evidence="1 2">342</strain>
    </source>
</reference>
<dbReference type="EMBL" id="PDET01000030">
    <property type="protein sequence ID" value="PRD12530.1"/>
    <property type="molecule type" value="Genomic_DNA"/>
</dbReference>
<organism evidence="1 2">
    <name type="scientific">Pantoea coffeiphila</name>
    <dbReference type="NCBI Taxonomy" id="1465635"/>
    <lineage>
        <taxon>Bacteria</taxon>
        <taxon>Pseudomonadati</taxon>
        <taxon>Pseudomonadota</taxon>
        <taxon>Gammaproteobacteria</taxon>
        <taxon>Enterobacterales</taxon>
        <taxon>Erwiniaceae</taxon>
        <taxon>Pantoea</taxon>
    </lineage>
</organism>
<accession>A0A2S9I411</accession>
<comment type="caution">
    <text evidence="1">The sequence shown here is derived from an EMBL/GenBank/DDBJ whole genome shotgun (WGS) entry which is preliminary data.</text>
</comment>
<name>A0A2S9I411_9GAMM</name>
<protein>
    <submittedName>
        <fullName evidence="1">Uncharacterized protein</fullName>
    </submittedName>
</protein>